<evidence type="ECO:0000313" key="1">
    <source>
        <dbReference type="EMBL" id="KAK9800274.1"/>
    </source>
</evidence>
<accession>A0AAW1NZT6</accession>
<dbReference type="Proteomes" id="UP001465755">
    <property type="component" value="Unassembled WGS sequence"/>
</dbReference>
<reference evidence="1 2" key="1">
    <citation type="journal article" date="2024" name="Nat. Commun.">
        <title>Phylogenomics reveals the evolutionary origins of lichenization in chlorophyte algae.</title>
        <authorList>
            <person name="Puginier C."/>
            <person name="Libourel C."/>
            <person name="Otte J."/>
            <person name="Skaloud P."/>
            <person name="Haon M."/>
            <person name="Grisel S."/>
            <person name="Petersen M."/>
            <person name="Berrin J.G."/>
            <person name="Delaux P.M."/>
            <person name="Dal Grande F."/>
            <person name="Keller J."/>
        </authorList>
    </citation>
    <scope>NUCLEOTIDE SEQUENCE [LARGE SCALE GENOMIC DNA]</scope>
    <source>
        <strain evidence="1 2">SAG 2036</strain>
    </source>
</reference>
<comment type="caution">
    <text evidence="1">The sequence shown here is derived from an EMBL/GenBank/DDBJ whole genome shotgun (WGS) entry which is preliminary data.</text>
</comment>
<proteinExistence type="predicted"/>
<protein>
    <submittedName>
        <fullName evidence="1">Uncharacterized protein</fullName>
    </submittedName>
</protein>
<organism evidence="1 2">
    <name type="scientific">Symbiochloris irregularis</name>
    <dbReference type="NCBI Taxonomy" id="706552"/>
    <lineage>
        <taxon>Eukaryota</taxon>
        <taxon>Viridiplantae</taxon>
        <taxon>Chlorophyta</taxon>
        <taxon>core chlorophytes</taxon>
        <taxon>Trebouxiophyceae</taxon>
        <taxon>Trebouxiales</taxon>
        <taxon>Trebouxiaceae</taxon>
        <taxon>Symbiochloris</taxon>
    </lineage>
</organism>
<keyword evidence="2" id="KW-1185">Reference proteome</keyword>
<sequence length="285" mass="31093">MQVAAFAKVVGSKDGNLGGLASAAGCFFSPPPPSKRGRTGFDVELASPSVLGLTMGLNLLFDALEGNDNLERIQFAMQDWAELTAVEVTNLQKQYLGLHAQTQTAGTAGVPGIFQATFFVRRERVALIEKLKEPDVLKKIQAKTCCIIEVPGKDPNGFNITVKSWNPVFLGLGLRAITTIFDHNETDAVHACKPEPMGHPSYLKNGTYTVSGSQKDSYKKLRTEGSHEWVFQKIKFETCSEMVLPAKGAGYVLEFKALTWFQVAFARAIAIDILTKKSANTCTIM</sequence>
<dbReference type="EMBL" id="JALJOQ010000083">
    <property type="protein sequence ID" value="KAK9800274.1"/>
    <property type="molecule type" value="Genomic_DNA"/>
</dbReference>
<name>A0AAW1NZT6_9CHLO</name>
<dbReference type="AlphaFoldDB" id="A0AAW1NZT6"/>
<evidence type="ECO:0000313" key="2">
    <source>
        <dbReference type="Proteomes" id="UP001465755"/>
    </source>
</evidence>
<gene>
    <name evidence="1" type="ORF">WJX73_001459</name>
</gene>